<dbReference type="Proteomes" id="UP000217257">
    <property type="component" value="Chromosome"/>
</dbReference>
<dbReference type="AlphaFoldDB" id="A0A250JG62"/>
<feature type="chain" id="PRO_5012942180" description="Lipoprotein" evidence="1">
    <location>
        <begin position="24"/>
        <end position="95"/>
    </location>
</feature>
<dbReference type="RefSeq" id="WP_095989959.1">
    <property type="nucleotide sequence ID" value="NZ_CP022098.1"/>
</dbReference>
<dbReference type="PROSITE" id="PS51257">
    <property type="entry name" value="PROKAR_LIPOPROTEIN"/>
    <property type="match status" value="1"/>
</dbReference>
<protein>
    <recommendedName>
        <fullName evidence="4">Lipoprotein</fullName>
    </recommendedName>
</protein>
<keyword evidence="1" id="KW-0732">Signal</keyword>
<reference evidence="2 3" key="1">
    <citation type="submission" date="2017-06" db="EMBL/GenBank/DDBJ databases">
        <title>Sequencing and comparative analysis of myxobacterial genomes.</title>
        <authorList>
            <person name="Rupp O."/>
            <person name="Goesmann A."/>
            <person name="Sogaard-Andersen L."/>
        </authorList>
    </citation>
    <scope>NUCLEOTIDE SEQUENCE [LARGE SCALE GENOMIC DNA]</scope>
    <source>
        <strain evidence="2 3">DSM 52655</strain>
    </source>
</reference>
<evidence type="ECO:0008006" key="4">
    <source>
        <dbReference type="Google" id="ProtNLM"/>
    </source>
</evidence>
<sequence>MRRLLCVVALCTLGLTACGTNDAAQESEVLGSTQQGLACEYDTGACPSTTTCAWLPNSPGEGLCRPRCVNGACPSSSQICCTQPNGAPYCNSFCY</sequence>
<dbReference type="EMBL" id="CP022098">
    <property type="protein sequence ID" value="ATB42401.1"/>
    <property type="molecule type" value="Genomic_DNA"/>
</dbReference>
<accession>A0A250JG62</accession>
<dbReference type="KEGG" id="cfus:CYFUS_007879"/>
<evidence type="ECO:0000313" key="3">
    <source>
        <dbReference type="Proteomes" id="UP000217257"/>
    </source>
</evidence>
<evidence type="ECO:0000256" key="1">
    <source>
        <dbReference type="SAM" id="SignalP"/>
    </source>
</evidence>
<evidence type="ECO:0000313" key="2">
    <source>
        <dbReference type="EMBL" id="ATB42401.1"/>
    </source>
</evidence>
<feature type="signal peptide" evidence="1">
    <location>
        <begin position="1"/>
        <end position="23"/>
    </location>
</feature>
<gene>
    <name evidence="2" type="ORF">CYFUS_007879</name>
</gene>
<proteinExistence type="predicted"/>
<organism evidence="2 3">
    <name type="scientific">Cystobacter fuscus</name>
    <dbReference type="NCBI Taxonomy" id="43"/>
    <lineage>
        <taxon>Bacteria</taxon>
        <taxon>Pseudomonadati</taxon>
        <taxon>Myxococcota</taxon>
        <taxon>Myxococcia</taxon>
        <taxon>Myxococcales</taxon>
        <taxon>Cystobacterineae</taxon>
        <taxon>Archangiaceae</taxon>
        <taxon>Cystobacter</taxon>
    </lineage>
</organism>
<name>A0A250JG62_9BACT</name>